<dbReference type="InterPro" id="IPR006284">
    <property type="entry name" value="Glut_synth_pro"/>
</dbReference>
<dbReference type="InterPro" id="IPR004218">
    <property type="entry name" value="GSHS_ATP-bd"/>
</dbReference>
<keyword evidence="4 10" id="KW-0317">Glutathione biosynthesis</keyword>
<evidence type="ECO:0000256" key="6">
    <source>
        <dbReference type="ARBA" id="ARBA00022741"/>
    </source>
</evidence>
<feature type="domain" description="ATP-grasp" evidence="11">
    <location>
        <begin position="129"/>
        <end position="321"/>
    </location>
</feature>
<dbReference type="AlphaFoldDB" id="A0A5D3WEZ6"/>
<evidence type="ECO:0000256" key="10">
    <source>
        <dbReference type="HAMAP-Rule" id="MF_00162"/>
    </source>
</evidence>
<reference evidence="12 13" key="1">
    <citation type="submission" date="2019-07" db="EMBL/GenBank/DDBJ databases">
        <title>Genomic Encyclopedia of Type Strains, Phase IV (KMG-IV): sequencing the most valuable type-strain genomes for metagenomic binning, comparative biology and taxonomic classification.</title>
        <authorList>
            <person name="Goeker M."/>
        </authorList>
    </citation>
    <scope>NUCLEOTIDE SEQUENCE [LARGE SCALE GENOMIC DNA]</scope>
    <source>
        <strain evidence="12 13">SS015</strain>
    </source>
</reference>
<evidence type="ECO:0000256" key="2">
    <source>
        <dbReference type="ARBA" id="ARBA00001946"/>
    </source>
</evidence>
<evidence type="ECO:0000256" key="9">
    <source>
        <dbReference type="ARBA" id="ARBA00023211"/>
    </source>
</evidence>
<dbReference type="HAMAP" id="MF_00162">
    <property type="entry name" value="GSH_S"/>
    <property type="match status" value="1"/>
</dbReference>
<keyword evidence="13" id="KW-1185">Reference proteome</keyword>
<accession>A0A5D3WEZ6</accession>
<dbReference type="GO" id="GO:0005524">
    <property type="term" value="F:ATP binding"/>
    <property type="evidence" value="ECO:0007669"/>
    <property type="project" value="UniProtKB-UniRule"/>
</dbReference>
<dbReference type="EC" id="6.3.2.3" evidence="10"/>
<dbReference type="InterPro" id="IPR016185">
    <property type="entry name" value="PreATP-grasp_dom_sf"/>
</dbReference>
<dbReference type="InterPro" id="IPR004215">
    <property type="entry name" value="GSHS_N"/>
</dbReference>
<comment type="pathway">
    <text evidence="10">Sulfur metabolism; glutathione biosynthesis; glutathione from L-cysteine and L-glutamate: step 2/2.</text>
</comment>
<comment type="cofactor">
    <cofactor evidence="2">
        <name>Mg(2+)</name>
        <dbReference type="ChEBI" id="CHEBI:18420"/>
    </cofactor>
</comment>
<organism evidence="12 13">
    <name type="scientific">Geothermobacter ehrlichii</name>
    <dbReference type="NCBI Taxonomy" id="213224"/>
    <lineage>
        <taxon>Bacteria</taxon>
        <taxon>Pseudomonadati</taxon>
        <taxon>Thermodesulfobacteriota</taxon>
        <taxon>Desulfuromonadia</taxon>
        <taxon>Desulfuromonadales</taxon>
        <taxon>Geothermobacteraceae</taxon>
        <taxon>Geothermobacter</taxon>
    </lineage>
</organism>
<dbReference type="SUPFAM" id="SSF52440">
    <property type="entry name" value="PreATP-grasp domain"/>
    <property type="match status" value="1"/>
</dbReference>
<dbReference type="PANTHER" id="PTHR21621">
    <property type="entry name" value="RIBOSOMAL PROTEIN S6 MODIFICATION PROTEIN"/>
    <property type="match status" value="1"/>
</dbReference>
<name>A0A5D3WEZ6_9BACT</name>
<keyword evidence="3 10" id="KW-0436">Ligase</keyword>
<dbReference type="EMBL" id="VNIB01000016">
    <property type="protein sequence ID" value="TYO95851.1"/>
    <property type="molecule type" value="Genomic_DNA"/>
</dbReference>
<evidence type="ECO:0000256" key="1">
    <source>
        <dbReference type="ARBA" id="ARBA00001936"/>
    </source>
</evidence>
<evidence type="ECO:0000256" key="3">
    <source>
        <dbReference type="ARBA" id="ARBA00022598"/>
    </source>
</evidence>
<evidence type="ECO:0000256" key="8">
    <source>
        <dbReference type="ARBA" id="ARBA00022842"/>
    </source>
</evidence>
<evidence type="ECO:0000256" key="7">
    <source>
        <dbReference type="ARBA" id="ARBA00022840"/>
    </source>
</evidence>
<evidence type="ECO:0000313" key="12">
    <source>
        <dbReference type="EMBL" id="TYO95851.1"/>
    </source>
</evidence>
<dbReference type="GO" id="GO:0004363">
    <property type="term" value="F:glutathione synthase activity"/>
    <property type="evidence" value="ECO:0007669"/>
    <property type="project" value="UniProtKB-UniRule"/>
</dbReference>
<dbReference type="InterPro" id="IPR013815">
    <property type="entry name" value="ATP_grasp_subdomain_1"/>
</dbReference>
<dbReference type="GO" id="GO:0005737">
    <property type="term" value="C:cytoplasm"/>
    <property type="evidence" value="ECO:0007669"/>
    <property type="project" value="TreeGrafter"/>
</dbReference>
<evidence type="ECO:0000256" key="5">
    <source>
        <dbReference type="ARBA" id="ARBA00022723"/>
    </source>
</evidence>
<dbReference type="OrthoDB" id="9785415at2"/>
<keyword evidence="5" id="KW-0479">Metal-binding</keyword>
<evidence type="ECO:0000313" key="13">
    <source>
        <dbReference type="Proteomes" id="UP000324159"/>
    </source>
</evidence>
<dbReference type="Gene3D" id="3.40.50.20">
    <property type="match status" value="1"/>
</dbReference>
<keyword evidence="9" id="KW-0464">Manganese</keyword>
<comment type="caution">
    <text evidence="12">The sequence shown here is derived from an EMBL/GenBank/DDBJ whole genome shotgun (WGS) entry which is preliminary data.</text>
</comment>
<dbReference type="InterPro" id="IPR011761">
    <property type="entry name" value="ATP-grasp"/>
</dbReference>
<dbReference type="GO" id="GO:0046872">
    <property type="term" value="F:metal ion binding"/>
    <property type="evidence" value="ECO:0007669"/>
    <property type="project" value="UniProtKB-KW"/>
</dbReference>
<dbReference type="PROSITE" id="PS50975">
    <property type="entry name" value="ATP_GRASP"/>
    <property type="match status" value="1"/>
</dbReference>
<dbReference type="SUPFAM" id="SSF56059">
    <property type="entry name" value="Glutathione synthetase ATP-binding domain-like"/>
    <property type="match status" value="1"/>
</dbReference>
<comment type="similarity">
    <text evidence="10">Belongs to the prokaryotic GSH synthase family.</text>
</comment>
<dbReference type="Pfam" id="PF02955">
    <property type="entry name" value="GSH-S_ATP"/>
    <property type="match status" value="1"/>
</dbReference>
<keyword evidence="8" id="KW-0460">Magnesium</keyword>
<dbReference type="Gene3D" id="3.30.470.20">
    <property type="entry name" value="ATP-grasp fold, B domain"/>
    <property type="match status" value="1"/>
</dbReference>
<gene>
    <name evidence="10" type="primary">gshB</name>
    <name evidence="12" type="ORF">EDC39_11658</name>
</gene>
<dbReference type="RefSeq" id="WP_148896991.1">
    <property type="nucleotide sequence ID" value="NZ_VNIB01000016.1"/>
</dbReference>
<dbReference type="PANTHER" id="PTHR21621:SF4">
    <property type="entry name" value="GLUTATHIONE SYNTHETASE"/>
    <property type="match status" value="1"/>
</dbReference>
<sequence length="345" mass="39487">MRIAFLRGPLGHINPDTETSILLMYECHLRSHQVFFLEPHDLYIRNNRVVGRMREITAPADCDLHAFWRHAIACVEDEKKIFEELRELDVLFLRKNPPLLMEMMELLASVEDQVFLINSLRGQLLGSSKLYTLNFPDIIPETHVSRDPARLRRIIDDFGGTMVMKPLRGFGGQGVIKVSASDPENLNSLLDFYVRVNEPYHRREPIMVQEFIEAVRTDGDIRIMLLNGEVLGAFRRMPHGTDFRANLRAGGDYFPHELTPQQQHICDVIRERLIRDGLYFVGIDIIGDKLIEINCVSPGGIPRINQFTNQRLEKKVVDFLERMAAEKSGGSNPVAPRFPPETGLC</sequence>
<dbReference type="Gene3D" id="3.30.1490.20">
    <property type="entry name" value="ATP-grasp fold, A domain"/>
    <property type="match status" value="1"/>
</dbReference>
<evidence type="ECO:0000256" key="4">
    <source>
        <dbReference type="ARBA" id="ARBA00022684"/>
    </source>
</evidence>
<comment type="cofactor">
    <cofactor evidence="1">
        <name>Mn(2+)</name>
        <dbReference type="ChEBI" id="CHEBI:29035"/>
    </cofactor>
</comment>
<evidence type="ECO:0000259" key="11">
    <source>
        <dbReference type="PROSITE" id="PS50975"/>
    </source>
</evidence>
<keyword evidence="7 10" id="KW-0067">ATP-binding</keyword>
<keyword evidence="6 10" id="KW-0547">Nucleotide-binding</keyword>
<dbReference type="Proteomes" id="UP000324159">
    <property type="component" value="Unassembled WGS sequence"/>
</dbReference>
<dbReference type="Pfam" id="PF02951">
    <property type="entry name" value="GSH-S_N"/>
    <property type="match status" value="1"/>
</dbReference>
<dbReference type="UniPathway" id="UPA00142">
    <property type="reaction ID" value="UER00210"/>
</dbReference>
<comment type="catalytic activity">
    <reaction evidence="10">
        <text>gamma-L-glutamyl-L-cysteine + glycine + ATP = glutathione + ADP + phosphate + H(+)</text>
        <dbReference type="Rhea" id="RHEA:13557"/>
        <dbReference type="ChEBI" id="CHEBI:15378"/>
        <dbReference type="ChEBI" id="CHEBI:30616"/>
        <dbReference type="ChEBI" id="CHEBI:43474"/>
        <dbReference type="ChEBI" id="CHEBI:57305"/>
        <dbReference type="ChEBI" id="CHEBI:57925"/>
        <dbReference type="ChEBI" id="CHEBI:58173"/>
        <dbReference type="ChEBI" id="CHEBI:456216"/>
        <dbReference type="EC" id="6.3.2.3"/>
    </reaction>
</comment>
<protein>
    <recommendedName>
        <fullName evidence="10">Glutathione synthetase</fullName>
        <ecNumber evidence="10">6.3.2.3</ecNumber>
    </recommendedName>
    <alternativeName>
        <fullName evidence="10">GSH synthetase</fullName>
        <shortName evidence="10">GSH-S</shortName>
        <shortName evidence="10">GSHase</shortName>
    </alternativeName>
    <alternativeName>
        <fullName evidence="10">Glutathione synthase</fullName>
    </alternativeName>
</protein>
<proteinExistence type="inferred from homology"/>